<name>A0A8S1DRM0_9INSE</name>
<sequence>MDNAPKSRNYYKKRYWAPRKRPGASKALAVDIGVEAAHSKVTATRNDQELDSLLRYGVQSIDMLGADEFIVLVGCTGSGKSTFLKFFLKDPTLSIALNRQEDCIFIDGETTIGSENSLTSKTLMPNLRNDMETGLMVLDCAGFEDTRSEQNDLIASFLNKTVLDKAKRIKLVIVESYEKLRLNVDRNAFMNVLSNVSGLLKYNYRSFRNSICLVATKIESVKDNGALIRSIKTFFDDAIKGLEEKYGAQPSSEDNLREMEILRFMNANSRIGLFRRPTEVAANPWGLPALQKNFKSLRKLVFQDMEYTPDDCGKFNIVVAPKTQIWVRGPLIEETVEDLKRLLATVACTIEKSIIVKVDDNNGGELEEKFTRIAELGELITVLLSSIQSPEDLEDLAGKEGVEKETIEELRYQTKKTIFLFGVAGRDESEIKDLIVGLNGGVDAIISKVKALVETNRFIVSLAKDAESHEVRLVNDECMKLFKQLNATNFQHKMVNLRRLGFNELISTQALNLKRLRNNQINDLKAWYTEKNGNFFIASWEGDCLLVLGRYVFLSQVLKEIYYSTDRSQIKQVVVATTQKLYIDCDQTLKHTHLSLIAPLIEIVKEKRVITLIGEDGVPHYEKQAPKSKGNHPGQDGLHGNPGFSSGSFTLIALDVLNSSLLEVRSKGGSGNDGQHGGNGKSASPCPYPVLENIDGPVAEAFTVNQYIINHCAAKGYEVELGTAESMHRYLYAIGMGHSQFNLTLKKIPDDHATDGGRGGDGGSLALAGEMNLRVQHKAALKRVSVTLSKGENGEPGKGGRGGRNAKGKLRLYKCMYRAIAVIGWRVTVDQLLEQGEYDCGLVPLDGRNGSVNEGNNLRYKYSEESLLPNEKIAQYLSVFAAEHNFDKDPSFSTFKIFLQQNFS</sequence>
<dbReference type="EMBL" id="CADEPI010000308">
    <property type="protein sequence ID" value="CAB3383411.1"/>
    <property type="molecule type" value="Genomic_DNA"/>
</dbReference>
<evidence type="ECO:0008006" key="3">
    <source>
        <dbReference type="Google" id="ProtNLM"/>
    </source>
</evidence>
<evidence type="ECO:0000313" key="2">
    <source>
        <dbReference type="Proteomes" id="UP000494165"/>
    </source>
</evidence>
<comment type="caution">
    <text evidence="1">The sequence shown here is derived from an EMBL/GenBank/DDBJ whole genome shotgun (WGS) entry which is preliminary data.</text>
</comment>
<keyword evidence="2" id="KW-1185">Reference proteome</keyword>
<organism evidence="1 2">
    <name type="scientific">Cloeon dipterum</name>
    <dbReference type="NCBI Taxonomy" id="197152"/>
    <lineage>
        <taxon>Eukaryota</taxon>
        <taxon>Metazoa</taxon>
        <taxon>Ecdysozoa</taxon>
        <taxon>Arthropoda</taxon>
        <taxon>Hexapoda</taxon>
        <taxon>Insecta</taxon>
        <taxon>Pterygota</taxon>
        <taxon>Palaeoptera</taxon>
        <taxon>Ephemeroptera</taxon>
        <taxon>Pisciforma</taxon>
        <taxon>Baetidae</taxon>
        <taxon>Cloeon</taxon>
    </lineage>
</organism>
<dbReference type="Gene3D" id="3.40.50.300">
    <property type="entry name" value="P-loop containing nucleotide triphosphate hydrolases"/>
    <property type="match status" value="1"/>
</dbReference>
<accession>A0A8S1DRM0</accession>
<proteinExistence type="predicted"/>
<gene>
    <name evidence="1" type="ORF">CLODIP_2_CD10457</name>
</gene>
<dbReference type="InterPro" id="IPR027417">
    <property type="entry name" value="P-loop_NTPase"/>
</dbReference>
<evidence type="ECO:0000313" key="1">
    <source>
        <dbReference type="EMBL" id="CAB3383411.1"/>
    </source>
</evidence>
<dbReference type="OrthoDB" id="6630677at2759"/>
<dbReference type="Proteomes" id="UP000494165">
    <property type="component" value="Unassembled WGS sequence"/>
</dbReference>
<dbReference type="AlphaFoldDB" id="A0A8S1DRM0"/>
<dbReference type="SUPFAM" id="SSF52540">
    <property type="entry name" value="P-loop containing nucleoside triphosphate hydrolases"/>
    <property type="match status" value="1"/>
</dbReference>
<reference evidence="1 2" key="1">
    <citation type="submission" date="2020-04" db="EMBL/GenBank/DDBJ databases">
        <authorList>
            <person name="Alioto T."/>
            <person name="Alioto T."/>
            <person name="Gomez Garrido J."/>
        </authorList>
    </citation>
    <scope>NUCLEOTIDE SEQUENCE [LARGE SCALE GENOMIC DNA]</scope>
</reference>
<protein>
    <recommendedName>
        <fullName evidence="3">G domain-containing protein</fullName>
    </recommendedName>
</protein>